<gene>
    <name evidence="1" type="ORF">S12H4_08354</name>
</gene>
<dbReference type="EMBL" id="BARW01003218">
    <property type="protein sequence ID" value="GAI64720.1"/>
    <property type="molecule type" value="Genomic_DNA"/>
</dbReference>
<comment type="caution">
    <text evidence="1">The sequence shown here is derived from an EMBL/GenBank/DDBJ whole genome shotgun (WGS) entry which is preliminary data.</text>
</comment>
<evidence type="ECO:0000313" key="1">
    <source>
        <dbReference type="EMBL" id="GAI64720.1"/>
    </source>
</evidence>
<proteinExistence type="predicted"/>
<dbReference type="AlphaFoldDB" id="X1RNH3"/>
<protein>
    <submittedName>
        <fullName evidence="1">Uncharacterized protein</fullName>
    </submittedName>
</protein>
<accession>X1RNH3</accession>
<reference evidence="1" key="1">
    <citation type="journal article" date="2014" name="Front. Microbiol.">
        <title>High frequency of phylogenetically diverse reductive dehalogenase-homologous genes in deep subseafloor sedimentary metagenomes.</title>
        <authorList>
            <person name="Kawai M."/>
            <person name="Futagami T."/>
            <person name="Toyoda A."/>
            <person name="Takaki Y."/>
            <person name="Nishi S."/>
            <person name="Hori S."/>
            <person name="Arai W."/>
            <person name="Tsubouchi T."/>
            <person name="Morono Y."/>
            <person name="Uchiyama I."/>
            <person name="Ito T."/>
            <person name="Fujiyama A."/>
            <person name="Inagaki F."/>
            <person name="Takami H."/>
        </authorList>
    </citation>
    <scope>NUCLEOTIDE SEQUENCE</scope>
    <source>
        <strain evidence="1">Expedition CK06-06</strain>
    </source>
</reference>
<organism evidence="1">
    <name type="scientific">marine sediment metagenome</name>
    <dbReference type="NCBI Taxonomy" id="412755"/>
    <lineage>
        <taxon>unclassified sequences</taxon>
        <taxon>metagenomes</taxon>
        <taxon>ecological metagenomes</taxon>
    </lineage>
</organism>
<sequence length="248" mass="26982">MTGLWTDIVKITAPESASSGQTVNVSVDIKNLLGYAFYIAASALVDGSWVSFTPAKALTQPGASSRFSSSFVMPNKDVTLTITSYFVVEGEWGDEWYPDDQQSVVIALEVAVAGTITRMELEYDGARANIPAYDIPQDKSGQVHIWGRNDSAVRQDLGIRWLIYDPNGILVQDYPDWSYGHGPGDDHEFIGPRFDLDKPGPYTITLALSMNPAAPQIVASYSGVLCTVAAAVPEPEFRGFGFIKYVTA</sequence>
<name>X1RNH3_9ZZZZ</name>